<organism evidence="2 3">
    <name type="scientific">Dipteronia dyeriana</name>
    <dbReference type="NCBI Taxonomy" id="168575"/>
    <lineage>
        <taxon>Eukaryota</taxon>
        <taxon>Viridiplantae</taxon>
        <taxon>Streptophyta</taxon>
        <taxon>Embryophyta</taxon>
        <taxon>Tracheophyta</taxon>
        <taxon>Spermatophyta</taxon>
        <taxon>Magnoliopsida</taxon>
        <taxon>eudicotyledons</taxon>
        <taxon>Gunneridae</taxon>
        <taxon>Pentapetalae</taxon>
        <taxon>rosids</taxon>
        <taxon>malvids</taxon>
        <taxon>Sapindales</taxon>
        <taxon>Sapindaceae</taxon>
        <taxon>Hippocastanoideae</taxon>
        <taxon>Acereae</taxon>
        <taxon>Dipteronia</taxon>
    </lineage>
</organism>
<comment type="caution">
    <text evidence="2">The sequence shown here is derived from an EMBL/GenBank/DDBJ whole genome shotgun (WGS) entry which is preliminary data.</text>
</comment>
<dbReference type="AlphaFoldDB" id="A0AAD9TYN7"/>
<reference evidence="2" key="1">
    <citation type="journal article" date="2023" name="Plant J.">
        <title>Genome sequences and population genomics provide insights into the demographic history, inbreeding, and mutation load of two 'living fossil' tree species of Dipteronia.</title>
        <authorList>
            <person name="Feng Y."/>
            <person name="Comes H.P."/>
            <person name="Chen J."/>
            <person name="Zhu S."/>
            <person name="Lu R."/>
            <person name="Zhang X."/>
            <person name="Li P."/>
            <person name="Qiu J."/>
            <person name="Olsen K.M."/>
            <person name="Qiu Y."/>
        </authorList>
    </citation>
    <scope>NUCLEOTIDE SEQUENCE</scope>
    <source>
        <strain evidence="2">KIB01</strain>
    </source>
</reference>
<dbReference type="EMBL" id="JANJYI010000006">
    <property type="protein sequence ID" value="KAK2644185.1"/>
    <property type="molecule type" value="Genomic_DNA"/>
</dbReference>
<evidence type="ECO:0000256" key="1">
    <source>
        <dbReference type="SAM" id="MobiDB-lite"/>
    </source>
</evidence>
<feature type="region of interest" description="Disordered" evidence="1">
    <location>
        <begin position="1"/>
        <end position="76"/>
    </location>
</feature>
<keyword evidence="3" id="KW-1185">Reference proteome</keyword>
<feature type="compositionally biased region" description="Polar residues" evidence="1">
    <location>
        <begin position="1"/>
        <end position="12"/>
    </location>
</feature>
<accession>A0AAD9TYN7</accession>
<protein>
    <submittedName>
        <fullName evidence="2">Uncharacterized protein</fullName>
    </submittedName>
</protein>
<gene>
    <name evidence="2" type="ORF">Ddye_019380</name>
</gene>
<dbReference type="Proteomes" id="UP001280121">
    <property type="component" value="Unassembled WGS sequence"/>
</dbReference>
<evidence type="ECO:0000313" key="3">
    <source>
        <dbReference type="Proteomes" id="UP001280121"/>
    </source>
</evidence>
<feature type="compositionally biased region" description="Polar residues" evidence="1">
    <location>
        <begin position="50"/>
        <end position="76"/>
    </location>
</feature>
<sequence>MSRISRYQTAPLQNEKKKQPIPGIAETGPSPIPANPPPDSHDVPWRRSTPIETGETTIGLSGGQPNSDRSARSNSPWFHYGCSIPEEMDRWKRKVWLGCDFGGAWAILEEF</sequence>
<name>A0AAD9TYN7_9ROSI</name>
<proteinExistence type="predicted"/>
<evidence type="ECO:0000313" key="2">
    <source>
        <dbReference type="EMBL" id="KAK2644185.1"/>
    </source>
</evidence>